<dbReference type="AlphaFoldDB" id="A0A1G7EJS2"/>
<dbReference type="RefSeq" id="WP_092737429.1">
    <property type="nucleotide sequence ID" value="NZ_FNAS01000016.1"/>
</dbReference>
<evidence type="ECO:0000313" key="1">
    <source>
        <dbReference type="EMBL" id="SDE63656.1"/>
    </source>
</evidence>
<dbReference type="STRING" id="1071918.SAMN05421544_11615"/>
<dbReference type="Proteomes" id="UP000198517">
    <property type="component" value="Unassembled WGS sequence"/>
</dbReference>
<proteinExistence type="predicted"/>
<gene>
    <name evidence="1" type="ORF">SAMN05421544_11615</name>
</gene>
<protein>
    <submittedName>
        <fullName evidence="1">Uncharacterized protein</fullName>
    </submittedName>
</protein>
<sequence>MKTLLENLQARLSEVTELKYIDENWGQLDYYSPNMPVQWPCCLIDIAQADYSNMGKDFSKKPKDRQNVSLSVEFTLANVKLTNTSLKAPQNQKDNAWAIFEWAEKIHEKLHGFSPLENASKMLRFSFGRVQRDDGVQEYKIIYHLEMHNV</sequence>
<evidence type="ECO:0000313" key="2">
    <source>
        <dbReference type="Proteomes" id="UP000198517"/>
    </source>
</evidence>
<organism evidence="1 2">
    <name type="scientific">Riemerella columbipharyngis</name>
    <dbReference type="NCBI Taxonomy" id="1071918"/>
    <lineage>
        <taxon>Bacteria</taxon>
        <taxon>Pseudomonadati</taxon>
        <taxon>Bacteroidota</taxon>
        <taxon>Flavobacteriia</taxon>
        <taxon>Flavobacteriales</taxon>
        <taxon>Weeksellaceae</taxon>
        <taxon>Riemerella</taxon>
    </lineage>
</organism>
<accession>A0A1G7EJS2</accession>
<dbReference type="OrthoDB" id="881421at2"/>
<keyword evidence="2" id="KW-1185">Reference proteome</keyword>
<reference evidence="1 2" key="1">
    <citation type="submission" date="2016-10" db="EMBL/GenBank/DDBJ databases">
        <authorList>
            <person name="de Groot N.N."/>
        </authorList>
    </citation>
    <scope>NUCLEOTIDE SEQUENCE [LARGE SCALE GENOMIC DNA]</scope>
    <source>
        <strain evidence="1 2">DSM 24015</strain>
    </source>
</reference>
<dbReference type="EMBL" id="FNAS01000016">
    <property type="protein sequence ID" value="SDE63656.1"/>
    <property type="molecule type" value="Genomic_DNA"/>
</dbReference>
<name>A0A1G7EJS2_9FLAO</name>